<sequence length="272" mass="29382">MADILAQICADTALHVAACKDQRPLAEVERAAKAMASGDGRPRGFVNALSRHVAQQRYGLICEIKKASPSAGLIRPDFNPAALAQAYQAGGASCLSILTDIKYFQGDDDYLRQARAACALPVLRKDFMIDPYQVYEARAMGADCILVIMAALNDDLASELEDLAFSLDMDVLVEVHDAEEMERALSVMNSRLIGVNNRNLKTLVTDLSTTEELARMLPPNRTLVAESGLKTPADLYRMAKAGALRFLIGESLMKQDDVAQATAALLQPPAAA</sequence>
<protein>
    <recommendedName>
        <fullName evidence="4 10">Indole-3-glycerol phosphate synthase</fullName>
        <shortName evidence="10">IGPS</shortName>
        <ecNumber evidence="3 10">4.1.1.48</ecNumber>
    </recommendedName>
</protein>
<dbReference type="PANTHER" id="PTHR22854">
    <property type="entry name" value="TRYPTOPHAN BIOSYNTHESIS PROTEIN"/>
    <property type="match status" value="1"/>
</dbReference>
<dbReference type="HAMAP" id="MF_00134_B">
    <property type="entry name" value="IGPS_B"/>
    <property type="match status" value="1"/>
</dbReference>
<dbReference type="Gene3D" id="3.20.20.70">
    <property type="entry name" value="Aldolase class I"/>
    <property type="match status" value="1"/>
</dbReference>
<dbReference type="PROSITE" id="PS00614">
    <property type="entry name" value="IGPS"/>
    <property type="match status" value="1"/>
</dbReference>
<evidence type="ECO:0000256" key="8">
    <source>
        <dbReference type="ARBA" id="ARBA00023141"/>
    </source>
</evidence>
<evidence type="ECO:0000256" key="10">
    <source>
        <dbReference type="HAMAP-Rule" id="MF_00134"/>
    </source>
</evidence>
<evidence type="ECO:0000256" key="5">
    <source>
        <dbReference type="ARBA" id="ARBA00022605"/>
    </source>
</evidence>
<dbReference type="GO" id="GO:0004425">
    <property type="term" value="F:indole-3-glycerol-phosphate synthase activity"/>
    <property type="evidence" value="ECO:0007669"/>
    <property type="project" value="UniProtKB-UniRule"/>
</dbReference>
<dbReference type="NCBIfam" id="NF001373">
    <property type="entry name" value="PRK00278.1-6"/>
    <property type="match status" value="1"/>
</dbReference>
<dbReference type="GO" id="GO:0004640">
    <property type="term" value="F:phosphoribosylanthranilate isomerase activity"/>
    <property type="evidence" value="ECO:0007669"/>
    <property type="project" value="TreeGrafter"/>
</dbReference>
<comment type="catalytic activity">
    <reaction evidence="1 10">
        <text>1-(2-carboxyphenylamino)-1-deoxy-D-ribulose 5-phosphate + H(+) = (1S,2R)-1-C-(indol-3-yl)glycerol 3-phosphate + CO2 + H2O</text>
        <dbReference type="Rhea" id="RHEA:23476"/>
        <dbReference type="ChEBI" id="CHEBI:15377"/>
        <dbReference type="ChEBI" id="CHEBI:15378"/>
        <dbReference type="ChEBI" id="CHEBI:16526"/>
        <dbReference type="ChEBI" id="CHEBI:58613"/>
        <dbReference type="ChEBI" id="CHEBI:58866"/>
        <dbReference type="EC" id="4.1.1.48"/>
    </reaction>
</comment>
<dbReference type="GO" id="GO:0000162">
    <property type="term" value="P:L-tryptophan biosynthetic process"/>
    <property type="evidence" value="ECO:0007669"/>
    <property type="project" value="UniProtKB-UniRule"/>
</dbReference>
<comment type="pathway">
    <text evidence="2 10">Amino-acid biosynthesis; L-tryptophan biosynthesis; L-tryptophan from chorismate: step 4/5.</text>
</comment>
<keyword evidence="13" id="KW-1185">Reference proteome</keyword>
<evidence type="ECO:0000256" key="7">
    <source>
        <dbReference type="ARBA" id="ARBA00022822"/>
    </source>
</evidence>
<dbReference type="Proteomes" id="UP000185678">
    <property type="component" value="Unassembled WGS sequence"/>
</dbReference>
<dbReference type="InterPro" id="IPR011060">
    <property type="entry name" value="RibuloseP-bd_barrel"/>
</dbReference>
<keyword evidence="6 10" id="KW-0210">Decarboxylase</keyword>
<dbReference type="CDD" id="cd00331">
    <property type="entry name" value="IGPS"/>
    <property type="match status" value="1"/>
</dbReference>
<comment type="similarity">
    <text evidence="10">Belongs to the TrpC family.</text>
</comment>
<dbReference type="AlphaFoldDB" id="A0A1N7ILY1"/>
<dbReference type="RefSeq" id="WP_076398313.1">
    <property type="nucleotide sequence ID" value="NZ_FTOA01000001.1"/>
</dbReference>
<keyword evidence="5 10" id="KW-0028">Amino-acid biosynthesis</keyword>
<evidence type="ECO:0000256" key="6">
    <source>
        <dbReference type="ARBA" id="ARBA00022793"/>
    </source>
</evidence>
<accession>A0A1N7ILY1</accession>
<name>A0A1N7ILY1_9PROT</name>
<evidence type="ECO:0000256" key="9">
    <source>
        <dbReference type="ARBA" id="ARBA00023239"/>
    </source>
</evidence>
<feature type="domain" description="Indole-3-glycerol phosphate synthase" evidence="11">
    <location>
        <begin position="5"/>
        <end position="265"/>
    </location>
</feature>
<reference evidence="12 13" key="1">
    <citation type="submission" date="2017-01" db="EMBL/GenBank/DDBJ databases">
        <authorList>
            <person name="Mah S.A."/>
            <person name="Swanson W.J."/>
            <person name="Moy G.W."/>
            <person name="Vacquier V.D."/>
        </authorList>
    </citation>
    <scope>NUCLEOTIDE SEQUENCE [LARGE SCALE GENOMIC DNA]</scope>
    <source>
        <strain evidence="12 13">DSM 11589</strain>
    </source>
</reference>
<evidence type="ECO:0000256" key="3">
    <source>
        <dbReference type="ARBA" id="ARBA00012362"/>
    </source>
</evidence>
<dbReference type="UniPathway" id="UPA00035">
    <property type="reaction ID" value="UER00043"/>
</dbReference>
<dbReference type="InterPro" id="IPR013798">
    <property type="entry name" value="Indole-3-glycerol_P_synth_dom"/>
</dbReference>
<dbReference type="SUPFAM" id="SSF51366">
    <property type="entry name" value="Ribulose-phoshate binding barrel"/>
    <property type="match status" value="1"/>
</dbReference>
<evidence type="ECO:0000256" key="2">
    <source>
        <dbReference type="ARBA" id="ARBA00004696"/>
    </source>
</evidence>
<keyword evidence="7 10" id="KW-0822">Tryptophan biosynthesis</keyword>
<dbReference type="EC" id="4.1.1.48" evidence="3 10"/>
<dbReference type="InterPro" id="IPR001468">
    <property type="entry name" value="Indole-3-GlycerolPSynthase_CS"/>
</dbReference>
<dbReference type="FunFam" id="3.20.20.70:FF:000024">
    <property type="entry name" value="Indole-3-glycerol phosphate synthase"/>
    <property type="match status" value="1"/>
</dbReference>
<keyword evidence="8 10" id="KW-0057">Aromatic amino acid biosynthesis</keyword>
<dbReference type="Pfam" id="PF00218">
    <property type="entry name" value="IGPS"/>
    <property type="match status" value="1"/>
</dbReference>
<gene>
    <name evidence="10" type="primary">trpC</name>
    <name evidence="12" type="ORF">SAMN05421779_101329</name>
</gene>
<dbReference type="InterPro" id="IPR013785">
    <property type="entry name" value="Aldolase_TIM"/>
</dbReference>
<dbReference type="STRING" id="80876.SAMN05421779_101329"/>
<evidence type="ECO:0000313" key="13">
    <source>
        <dbReference type="Proteomes" id="UP000185678"/>
    </source>
</evidence>
<dbReference type="OrthoDB" id="9804217at2"/>
<keyword evidence="9 10" id="KW-0456">Lyase</keyword>
<proteinExistence type="inferred from homology"/>
<dbReference type="EMBL" id="FTOA01000001">
    <property type="protein sequence ID" value="SIS37996.1"/>
    <property type="molecule type" value="Genomic_DNA"/>
</dbReference>
<dbReference type="NCBIfam" id="NF001370">
    <property type="entry name" value="PRK00278.1-2"/>
    <property type="match status" value="1"/>
</dbReference>
<evidence type="ECO:0000313" key="12">
    <source>
        <dbReference type="EMBL" id="SIS37996.1"/>
    </source>
</evidence>
<dbReference type="PANTHER" id="PTHR22854:SF2">
    <property type="entry name" value="INDOLE-3-GLYCEROL-PHOSPHATE SYNTHASE"/>
    <property type="match status" value="1"/>
</dbReference>
<dbReference type="InterPro" id="IPR045186">
    <property type="entry name" value="Indole-3-glycerol_P_synth"/>
</dbReference>
<dbReference type="NCBIfam" id="NF001377">
    <property type="entry name" value="PRK00278.2-4"/>
    <property type="match status" value="1"/>
</dbReference>
<evidence type="ECO:0000259" key="11">
    <source>
        <dbReference type="Pfam" id="PF00218"/>
    </source>
</evidence>
<organism evidence="12 13">
    <name type="scientific">Insolitispirillum peregrinum</name>
    <dbReference type="NCBI Taxonomy" id="80876"/>
    <lineage>
        <taxon>Bacteria</taxon>
        <taxon>Pseudomonadati</taxon>
        <taxon>Pseudomonadota</taxon>
        <taxon>Alphaproteobacteria</taxon>
        <taxon>Rhodospirillales</taxon>
        <taxon>Novispirillaceae</taxon>
        <taxon>Insolitispirillum</taxon>
    </lineage>
</organism>
<evidence type="ECO:0000256" key="1">
    <source>
        <dbReference type="ARBA" id="ARBA00001633"/>
    </source>
</evidence>
<evidence type="ECO:0000256" key="4">
    <source>
        <dbReference type="ARBA" id="ARBA00018080"/>
    </source>
</evidence>